<dbReference type="Gene3D" id="3.10.180.10">
    <property type="entry name" value="2,3-Dihydroxybiphenyl 1,2-Dioxygenase, domain 1"/>
    <property type="match status" value="1"/>
</dbReference>
<proteinExistence type="predicted"/>
<gene>
    <name evidence="2" type="ORF">QWY15_12160</name>
</gene>
<reference evidence="2 3" key="1">
    <citation type="submission" date="2023-06" db="EMBL/GenBank/DDBJ databases">
        <title>Novel species in genus Planococcus.</title>
        <authorList>
            <person name="Ning S."/>
        </authorList>
    </citation>
    <scope>NUCLEOTIDE SEQUENCE [LARGE SCALE GENOMIC DNA]</scope>
    <source>
        <strain evidence="2 3">N064</strain>
    </source>
</reference>
<evidence type="ECO:0000313" key="2">
    <source>
        <dbReference type="EMBL" id="MDN7228052.1"/>
    </source>
</evidence>
<dbReference type="SUPFAM" id="SSF54593">
    <property type="entry name" value="Glyoxalase/Bleomycin resistance protein/Dihydroxybiphenyl dioxygenase"/>
    <property type="match status" value="1"/>
</dbReference>
<evidence type="ECO:0000259" key="1">
    <source>
        <dbReference type="Pfam" id="PF00903"/>
    </source>
</evidence>
<protein>
    <submittedName>
        <fullName evidence="2">VOC family protein</fullName>
    </submittedName>
</protein>
<dbReference type="EMBL" id="JAUJWW010000005">
    <property type="protein sequence ID" value="MDN7228052.1"/>
    <property type="molecule type" value="Genomic_DNA"/>
</dbReference>
<dbReference type="InterPro" id="IPR029068">
    <property type="entry name" value="Glyas_Bleomycin-R_OHBP_Dase"/>
</dbReference>
<dbReference type="Proteomes" id="UP001172054">
    <property type="component" value="Unassembled WGS sequence"/>
</dbReference>
<organism evidence="2 3">
    <name type="scientific">Planococcus liqunii</name>
    <dbReference type="NCBI Taxonomy" id="3058394"/>
    <lineage>
        <taxon>Bacteria</taxon>
        <taxon>Bacillati</taxon>
        <taxon>Bacillota</taxon>
        <taxon>Bacilli</taxon>
        <taxon>Bacillales</taxon>
        <taxon>Caryophanaceae</taxon>
        <taxon>Planococcus</taxon>
    </lineage>
</organism>
<name>A0ABT8MT09_9BACL</name>
<evidence type="ECO:0000313" key="3">
    <source>
        <dbReference type="Proteomes" id="UP001172054"/>
    </source>
</evidence>
<dbReference type="PANTHER" id="PTHR36503:SF2">
    <property type="entry name" value="BLR2408 PROTEIN"/>
    <property type="match status" value="1"/>
</dbReference>
<dbReference type="InterPro" id="IPR004360">
    <property type="entry name" value="Glyas_Fos-R_dOase_dom"/>
</dbReference>
<keyword evidence="3" id="KW-1185">Reference proteome</keyword>
<feature type="domain" description="Glyoxalase/fosfomycin resistance/dioxygenase" evidence="1">
    <location>
        <begin position="6"/>
        <end position="125"/>
    </location>
</feature>
<accession>A0ABT8MT09</accession>
<comment type="caution">
    <text evidence="2">The sequence shown here is derived from an EMBL/GenBank/DDBJ whole genome shotgun (WGS) entry which is preliminary data.</text>
</comment>
<dbReference type="RefSeq" id="WP_300984279.1">
    <property type="nucleotide sequence ID" value="NZ_CP129238.1"/>
</dbReference>
<dbReference type="Pfam" id="PF00903">
    <property type="entry name" value="Glyoxalase"/>
    <property type="match status" value="1"/>
</dbReference>
<dbReference type="PANTHER" id="PTHR36503">
    <property type="entry name" value="BLR2520 PROTEIN"/>
    <property type="match status" value="1"/>
</dbReference>
<sequence length="129" mass="14420">MATDFWINLPVKDLNRSKEFFQSLNFTVNERFSDSEQMAGIVVGEHNSMIMLFPEATLEGFARNPMTDTAVSTEVLLSISADSREEVQEMCEKVIQAGGKIFSEPGETNGMYGAGFCDLDGHRWNLLVM</sequence>